<dbReference type="CDD" id="cd04301">
    <property type="entry name" value="NAT_SF"/>
    <property type="match status" value="1"/>
</dbReference>
<evidence type="ECO:0000313" key="3">
    <source>
        <dbReference type="Proteomes" id="UP000262172"/>
    </source>
</evidence>
<keyword evidence="2" id="KW-0808">Transferase</keyword>
<dbReference type="AlphaFoldDB" id="A0A371NRJ7"/>
<evidence type="ECO:0000313" key="2">
    <source>
        <dbReference type="EMBL" id="REJ04796.1"/>
    </source>
</evidence>
<gene>
    <name evidence="2" type="ORF">DY023_12845</name>
</gene>
<evidence type="ECO:0000259" key="1">
    <source>
        <dbReference type="PROSITE" id="PS51186"/>
    </source>
</evidence>
<comment type="caution">
    <text evidence="2">The sequence shown here is derived from an EMBL/GenBank/DDBJ whole genome shotgun (WGS) entry which is preliminary data.</text>
</comment>
<dbReference type="Gene3D" id="3.40.630.30">
    <property type="match status" value="1"/>
</dbReference>
<dbReference type="RefSeq" id="WP_116242734.1">
    <property type="nucleotide sequence ID" value="NZ_QUAB01000045.1"/>
</dbReference>
<accession>A0A371NRJ7</accession>
<dbReference type="GO" id="GO:0016747">
    <property type="term" value="F:acyltransferase activity, transferring groups other than amino-acyl groups"/>
    <property type="evidence" value="ECO:0007669"/>
    <property type="project" value="InterPro"/>
</dbReference>
<dbReference type="EMBL" id="QUAB01000045">
    <property type="protein sequence ID" value="REJ04796.1"/>
    <property type="molecule type" value="Genomic_DNA"/>
</dbReference>
<dbReference type="InterPro" id="IPR000182">
    <property type="entry name" value="GNAT_dom"/>
</dbReference>
<reference evidence="2 3" key="1">
    <citation type="submission" date="2018-08" db="EMBL/GenBank/DDBJ databases">
        <title>Isolation, diversity and antifungal activity of Actinobacteria from cow dung.</title>
        <authorList>
            <person name="Ling L."/>
        </authorList>
    </citation>
    <scope>NUCLEOTIDE SEQUENCE [LARGE SCALE GENOMIC DNA]</scope>
    <source>
        <strain evidence="2 3">NEAU-LLE</strain>
    </source>
</reference>
<dbReference type="Pfam" id="PF00583">
    <property type="entry name" value="Acetyltransf_1"/>
    <property type="match status" value="1"/>
</dbReference>
<dbReference type="SUPFAM" id="SSF55729">
    <property type="entry name" value="Acyl-CoA N-acyltransferases (Nat)"/>
    <property type="match status" value="1"/>
</dbReference>
<sequence>MTATPPVHALPAGATLRPLVLPERADAGPSPLIREYAEVRNRSILESTGRDDDALSAESLLPVLYSTPDRVRHQWYVELEGRIVGCCPLDILQDDGGRTAFVTVALLRDVQGRGIGRAAYDLLESIARERGVRKLVHFAEHRDDGAGASPIASPTGFGSVPADRAARFLIRNGYTLETVERASEFVWTDGAVTDLESRRAEAADHASAYRIVQWMLPTPAEYVDGYAWMKSRMSTDVPEGDLGLPEEAWDAARVAQQDERVAAKGFTQLVTAAQHVGTGELCAFNELAIGPAESGATHQWDTLVLADHRGHRLGMLVKTAGLLAWHERHPDSPRVITYNSEQNRPMLSINEALGFTAFTYEGAWKKELS</sequence>
<dbReference type="PROSITE" id="PS51186">
    <property type="entry name" value="GNAT"/>
    <property type="match status" value="1"/>
</dbReference>
<name>A0A371NRJ7_9MICO</name>
<keyword evidence="3" id="KW-1185">Reference proteome</keyword>
<dbReference type="Proteomes" id="UP000262172">
    <property type="component" value="Unassembled WGS sequence"/>
</dbReference>
<proteinExistence type="predicted"/>
<feature type="domain" description="N-acetyltransferase" evidence="1">
    <location>
        <begin position="31"/>
        <end position="201"/>
    </location>
</feature>
<dbReference type="OrthoDB" id="4119890at2"/>
<protein>
    <submittedName>
        <fullName evidence="2">GNAT family N-acetyltransferase</fullName>
    </submittedName>
</protein>
<organism evidence="2 3">
    <name type="scientific">Microbacterium bovistercoris</name>
    <dbReference type="NCBI Taxonomy" id="2293570"/>
    <lineage>
        <taxon>Bacteria</taxon>
        <taxon>Bacillati</taxon>
        <taxon>Actinomycetota</taxon>
        <taxon>Actinomycetes</taxon>
        <taxon>Micrococcales</taxon>
        <taxon>Microbacteriaceae</taxon>
        <taxon>Microbacterium</taxon>
    </lineage>
</organism>
<dbReference type="InterPro" id="IPR016181">
    <property type="entry name" value="Acyl_CoA_acyltransferase"/>
</dbReference>